<keyword evidence="2" id="KW-1185">Reference proteome</keyword>
<organism evidence="1 2">
    <name type="scientific">Kiloniella spongiae</name>
    <dbReference type="NCBI Taxonomy" id="1489064"/>
    <lineage>
        <taxon>Bacteria</taxon>
        <taxon>Pseudomonadati</taxon>
        <taxon>Pseudomonadota</taxon>
        <taxon>Alphaproteobacteria</taxon>
        <taxon>Rhodospirillales</taxon>
        <taxon>Kiloniellaceae</taxon>
        <taxon>Kiloniella</taxon>
    </lineage>
</organism>
<comment type="caution">
    <text evidence="1">The sequence shown here is derived from an EMBL/GenBank/DDBJ whole genome shotgun (WGS) entry which is preliminary data.</text>
</comment>
<dbReference type="RefSeq" id="WP_047763387.1">
    <property type="nucleotide sequence ID" value="NZ_LAQL01000004.1"/>
</dbReference>
<protein>
    <submittedName>
        <fullName evidence="1">Uncharacterized protein</fullName>
    </submittedName>
</protein>
<dbReference type="EMBL" id="LAQL01000004">
    <property type="protein sequence ID" value="KLN61306.1"/>
    <property type="molecule type" value="Genomic_DNA"/>
</dbReference>
<dbReference type="STRING" id="1489064.WH96_06545"/>
<gene>
    <name evidence="1" type="ORF">WH96_06545</name>
</gene>
<dbReference type="AlphaFoldDB" id="A0A0H2MGG9"/>
<proteinExistence type="predicted"/>
<dbReference type="Proteomes" id="UP000035444">
    <property type="component" value="Unassembled WGS sequence"/>
</dbReference>
<sequence>MGLWRNLDELGRSNYYDEQIAILRARYPGVNFPNDPDFYSEYPPVFSVPGIGIVNLDGTVKDVLTVDITEGNLVEKPMDWLPWILGAMAVLAIS</sequence>
<reference evidence="1 2" key="1">
    <citation type="submission" date="2015-03" db="EMBL/GenBank/DDBJ databases">
        <title>Genome Sequence of Kiloniella spongiae MEBiC09566, isolated from a marine sponge.</title>
        <authorList>
            <person name="Shao Z."/>
            <person name="Wang L."/>
            <person name="Li X."/>
        </authorList>
    </citation>
    <scope>NUCLEOTIDE SEQUENCE [LARGE SCALE GENOMIC DNA]</scope>
    <source>
        <strain evidence="1 2">MEBiC09566</strain>
    </source>
</reference>
<evidence type="ECO:0000313" key="1">
    <source>
        <dbReference type="EMBL" id="KLN61306.1"/>
    </source>
</evidence>
<name>A0A0H2MGG9_9PROT</name>
<evidence type="ECO:0000313" key="2">
    <source>
        <dbReference type="Proteomes" id="UP000035444"/>
    </source>
</evidence>
<accession>A0A0H2MGG9</accession>
<dbReference type="OrthoDB" id="8563875at2"/>